<dbReference type="Pfam" id="PF00419">
    <property type="entry name" value="Fimbrial"/>
    <property type="match status" value="1"/>
</dbReference>
<comment type="caution">
    <text evidence="2">The sequence shown here is derived from an EMBL/GenBank/DDBJ whole genome shotgun (WGS) entry which is preliminary data.</text>
</comment>
<organism evidence="2">
    <name type="scientific">Haemophilus influenzae HK1212</name>
    <dbReference type="NCBI Taxonomy" id="456482"/>
    <lineage>
        <taxon>Bacteria</taxon>
        <taxon>Pseudomonadati</taxon>
        <taxon>Pseudomonadota</taxon>
        <taxon>Gammaproteobacteria</taxon>
        <taxon>Pasteurellales</taxon>
        <taxon>Pasteurellaceae</taxon>
        <taxon>Haemophilus</taxon>
    </lineage>
</organism>
<accession>A0A7G2K237</accession>
<feature type="domain" description="Fimbrial-type adhesion" evidence="1">
    <location>
        <begin position="40"/>
        <end position="147"/>
    </location>
</feature>
<sequence length="158" mass="17501">IKLEPWGVDHWGSSRVSYRVQDLGSLNVQLNTPRISLIQQQRQCTLNSNEQNRQVTLTSVKKRELDAKNEMEGGKFKLRVNCGNTTYNKANGKWLFPLVKLTFTGENGTNNSGINDLLHTQTGNGKANGVSLKIKRENGTDTVKYGTSSAQMGNAGQF</sequence>
<proteinExistence type="predicted"/>
<dbReference type="EMBL" id="ABFC01000068">
    <property type="protein sequence ID" value="EFA29525.1"/>
    <property type="molecule type" value="Genomic_DNA"/>
</dbReference>
<protein>
    <recommendedName>
        <fullName evidence="1">Fimbrial-type adhesion domain-containing protein</fullName>
    </recommendedName>
</protein>
<dbReference type="GO" id="GO:0007155">
    <property type="term" value="P:cell adhesion"/>
    <property type="evidence" value="ECO:0007669"/>
    <property type="project" value="InterPro"/>
</dbReference>
<evidence type="ECO:0000259" key="1">
    <source>
        <dbReference type="Pfam" id="PF00419"/>
    </source>
</evidence>
<dbReference type="SUPFAM" id="SSF49401">
    <property type="entry name" value="Bacterial adhesins"/>
    <property type="match status" value="1"/>
</dbReference>
<feature type="non-terminal residue" evidence="2">
    <location>
        <position position="158"/>
    </location>
</feature>
<feature type="non-terminal residue" evidence="2">
    <location>
        <position position="1"/>
    </location>
</feature>
<dbReference type="GO" id="GO:0009289">
    <property type="term" value="C:pilus"/>
    <property type="evidence" value="ECO:0007669"/>
    <property type="project" value="InterPro"/>
</dbReference>
<dbReference type="Gene3D" id="2.60.40.1090">
    <property type="entry name" value="Fimbrial-type adhesion domain"/>
    <property type="match status" value="1"/>
</dbReference>
<name>A0A7G2K237_HAEIF</name>
<dbReference type="InterPro" id="IPR036937">
    <property type="entry name" value="Adhesion_dom_fimbrial_sf"/>
</dbReference>
<evidence type="ECO:0000313" key="2">
    <source>
        <dbReference type="EMBL" id="EFA29525.1"/>
    </source>
</evidence>
<reference evidence="2" key="1">
    <citation type="journal article" date="2010" name="Genomics">
        <title>Tracing phylogenomic events leading to diversity of Haemophilus influenzae and the emergence of Brazilian Purpuric Fever (BPF)-associated clones.</title>
        <authorList>
            <person name="Papazisi L."/>
            <person name="Ratnayake S."/>
            <person name="Remortel B.G."/>
            <person name="Bock G.R."/>
            <person name="Liang W."/>
            <person name="Saeed A.I."/>
            <person name="Liu J."/>
            <person name="Fleischmann R.D."/>
            <person name="Kilian M."/>
            <person name="Peterson S.N."/>
        </authorList>
    </citation>
    <scope>NUCLEOTIDE SEQUENCE [LARGE SCALE GENOMIC DNA]</scope>
    <source>
        <strain evidence="2">HK1212</strain>
    </source>
</reference>
<dbReference type="InterPro" id="IPR000259">
    <property type="entry name" value="Adhesion_dom_fimbrial"/>
</dbReference>
<dbReference type="InterPro" id="IPR008966">
    <property type="entry name" value="Adhesion_dom_sf"/>
</dbReference>
<gene>
    <name evidence="2" type="ORF">HAINFHK1212_1821</name>
</gene>
<dbReference type="AlphaFoldDB" id="A0A7G2K237"/>